<dbReference type="Gene3D" id="2.70.70.10">
    <property type="entry name" value="Glucose Permease (Domain IIA)"/>
    <property type="match status" value="1"/>
</dbReference>
<dbReference type="OrthoDB" id="9805070at2"/>
<sequence>MITSLIALLPKAVFSSLVIKLAPLLTAQLVIKRAVIVCLWGLLIVVQPAQAERYRYHDANRMVHYLDNHTFKIKPLPESGEEHAHNRNGVLMRIEERADGHYIWMLNRLNVAITLVPQFTQQHNVAIPVALQQALLLPASAETLIGKLAPKQAGDWHYQYGFSYLYGDQPAQNIQATVPNVHEPSVIEKTAAYFPPSQAPSLQNSSLNLSYRATQQRHVYYKSAHDLAAPVIGSYLIAQGFNGDFSHNKPATRYALDLALPVGTPLYASRAGVVVAAVDHHQGGGLDEKFRGKANHLRIRHSDGTVALYAHLKTGSIRVAKGEQVRLGQAIAASGNTGYTSGAHLHLALQVNKSGVMESIPFTLQGSQPIAGVWLTGNAWGAQ</sequence>
<dbReference type="PANTHER" id="PTHR21666:SF294">
    <property type="entry name" value="PEPTIDASE M23"/>
    <property type="match status" value="1"/>
</dbReference>
<dbReference type="GO" id="GO:0004222">
    <property type="term" value="F:metalloendopeptidase activity"/>
    <property type="evidence" value="ECO:0007669"/>
    <property type="project" value="TreeGrafter"/>
</dbReference>
<dbReference type="AlphaFoldDB" id="A0A1Y0D0M5"/>
<keyword evidence="3" id="KW-1185">Reference proteome</keyword>
<dbReference type="Pfam" id="PF01551">
    <property type="entry name" value="Peptidase_M23"/>
    <property type="match status" value="1"/>
</dbReference>
<gene>
    <name evidence="2" type="ORF">CBP12_07590</name>
</gene>
<evidence type="ECO:0000313" key="3">
    <source>
        <dbReference type="Proteomes" id="UP000243793"/>
    </source>
</evidence>
<dbReference type="PANTHER" id="PTHR21666">
    <property type="entry name" value="PEPTIDASE-RELATED"/>
    <property type="match status" value="1"/>
</dbReference>
<evidence type="ECO:0000313" key="2">
    <source>
        <dbReference type="EMBL" id="ART81142.1"/>
    </source>
</evidence>
<dbReference type="SUPFAM" id="SSF51261">
    <property type="entry name" value="Duplicated hybrid motif"/>
    <property type="match status" value="1"/>
</dbReference>
<feature type="domain" description="M23ase beta-sheet core" evidence="1">
    <location>
        <begin position="254"/>
        <end position="354"/>
    </location>
</feature>
<dbReference type="EMBL" id="CP021376">
    <property type="protein sequence ID" value="ART81142.1"/>
    <property type="molecule type" value="Genomic_DNA"/>
</dbReference>
<dbReference type="InterPro" id="IPR050570">
    <property type="entry name" value="Cell_wall_metabolism_enzyme"/>
</dbReference>
<name>A0A1Y0D0M5_9GAMM</name>
<accession>A0A1Y0D0M5</accession>
<dbReference type="InterPro" id="IPR016047">
    <property type="entry name" value="M23ase_b-sheet_dom"/>
</dbReference>
<protein>
    <recommendedName>
        <fullName evidence="1">M23ase beta-sheet core domain-containing protein</fullName>
    </recommendedName>
</protein>
<organism evidence="2 3">
    <name type="scientific">Oceanisphaera avium</name>
    <dbReference type="NCBI Taxonomy" id="1903694"/>
    <lineage>
        <taxon>Bacteria</taxon>
        <taxon>Pseudomonadati</taxon>
        <taxon>Pseudomonadota</taxon>
        <taxon>Gammaproteobacteria</taxon>
        <taxon>Aeromonadales</taxon>
        <taxon>Aeromonadaceae</taxon>
        <taxon>Oceanisphaera</taxon>
    </lineage>
</organism>
<dbReference type="InterPro" id="IPR011055">
    <property type="entry name" value="Dup_hybrid_motif"/>
</dbReference>
<proteinExistence type="predicted"/>
<dbReference type="KEGG" id="ocm:CBP12_07590"/>
<dbReference type="CDD" id="cd12797">
    <property type="entry name" value="M23_peptidase"/>
    <property type="match status" value="1"/>
</dbReference>
<dbReference type="Proteomes" id="UP000243793">
    <property type="component" value="Chromosome"/>
</dbReference>
<reference evidence="3" key="1">
    <citation type="submission" date="2017-05" db="EMBL/GenBank/DDBJ databases">
        <authorList>
            <person name="Sung H."/>
        </authorList>
    </citation>
    <scope>NUCLEOTIDE SEQUENCE [LARGE SCALE GENOMIC DNA]</scope>
    <source>
        <strain evidence="3">AMac2203</strain>
    </source>
</reference>
<evidence type="ECO:0000259" key="1">
    <source>
        <dbReference type="Pfam" id="PF01551"/>
    </source>
</evidence>